<organism evidence="9 10">
    <name type="scientific">Oceanobacillus aidingensis</name>
    <dbReference type="NCBI Taxonomy" id="645964"/>
    <lineage>
        <taxon>Bacteria</taxon>
        <taxon>Bacillati</taxon>
        <taxon>Bacillota</taxon>
        <taxon>Bacilli</taxon>
        <taxon>Bacillales</taxon>
        <taxon>Bacillaceae</taxon>
        <taxon>Oceanobacillus</taxon>
    </lineage>
</organism>
<feature type="transmembrane region" description="Helical" evidence="7">
    <location>
        <begin position="396"/>
        <end position="417"/>
    </location>
</feature>
<evidence type="ECO:0000313" key="10">
    <source>
        <dbReference type="Proteomes" id="UP001595988"/>
    </source>
</evidence>
<feature type="transmembrane region" description="Helical" evidence="7">
    <location>
        <begin position="56"/>
        <end position="77"/>
    </location>
</feature>
<dbReference type="InterPro" id="IPR010656">
    <property type="entry name" value="DctM"/>
</dbReference>
<keyword evidence="2" id="KW-1003">Cell membrane</keyword>
<dbReference type="PANTHER" id="PTHR33362:SF2">
    <property type="entry name" value="TRAP TRANSPORTER LARGE PERMEASE PROTEIN"/>
    <property type="match status" value="1"/>
</dbReference>
<feature type="transmembrane region" description="Helical" evidence="7">
    <location>
        <begin position="244"/>
        <end position="263"/>
    </location>
</feature>
<gene>
    <name evidence="9" type="ORF">ACFO3P_00320</name>
</gene>
<reference evidence="10" key="1">
    <citation type="journal article" date="2019" name="Int. J. Syst. Evol. Microbiol.">
        <title>The Global Catalogue of Microorganisms (GCM) 10K type strain sequencing project: providing services to taxonomists for standard genome sequencing and annotation.</title>
        <authorList>
            <consortium name="The Broad Institute Genomics Platform"/>
            <consortium name="The Broad Institute Genome Sequencing Center for Infectious Disease"/>
            <person name="Wu L."/>
            <person name="Ma J."/>
        </authorList>
    </citation>
    <scope>NUCLEOTIDE SEQUENCE [LARGE SCALE GENOMIC DNA]</scope>
    <source>
        <strain evidence="10">CCUG 37257</strain>
    </source>
</reference>
<dbReference type="Pfam" id="PF06808">
    <property type="entry name" value="DctM"/>
    <property type="match status" value="1"/>
</dbReference>
<dbReference type="InterPro" id="IPR004681">
    <property type="entry name" value="TRAP_DctM"/>
</dbReference>
<keyword evidence="5 7" id="KW-1133">Transmembrane helix</keyword>
<proteinExistence type="predicted"/>
<comment type="caution">
    <text evidence="9">The sequence shown here is derived from an EMBL/GenBank/DDBJ whole genome shotgun (WGS) entry which is preliminary data.</text>
</comment>
<comment type="subcellular location">
    <subcellularLocation>
        <location evidence="1">Cell inner membrane</location>
        <topology evidence="1">Multi-pass membrane protein</topology>
    </subcellularLocation>
</comment>
<name>A0ABV9JSM9_9BACI</name>
<evidence type="ECO:0000256" key="4">
    <source>
        <dbReference type="ARBA" id="ARBA00022692"/>
    </source>
</evidence>
<feature type="transmembrane region" description="Helical" evidence="7">
    <location>
        <begin position="6"/>
        <end position="36"/>
    </location>
</feature>
<keyword evidence="4 7" id="KW-0812">Transmembrane</keyword>
<keyword evidence="3" id="KW-0997">Cell inner membrane</keyword>
<dbReference type="Proteomes" id="UP001595988">
    <property type="component" value="Unassembled WGS sequence"/>
</dbReference>
<feature type="transmembrane region" description="Helical" evidence="7">
    <location>
        <begin position="308"/>
        <end position="330"/>
    </location>
</feature>
<dbReference type="NCBIfam" id="TIGR00786">
    <property type="entry name" value="dctM"/>
    <property type="match status" value="1"/>
</dbReference>
<dbReference type="PANTHER" id="PTHR33362">
    <property type="entry name" value="SIALIC ACID TRAP TRANSPORTER PERMEASE PROTEIN SIAT-RELATED"/>
    <property type="match status" value="1"/>
</dbReference>
<feature type="transmembrane region" description="Helical" evidence="7">
    <location>
        <begin position="220"/>
        <end position="238"/>
    </location>
</feature>
<evidence type="ECO:0000313" key="9">
    <source>
        <dbReference type="EMBL" id="MFC4660676.1"/>
    </source>
</evidence>
<evidence type="ECO:0000259" key="8">
    <source>
        <dbReference type="Pfam" id="PF06808"/>
    </source>
</evidence>
<keyword evidence="10" id="KW-1185">Reference proteome</keyword>
<evidence type="ECO:0000256" key="7">
    <source>
        <dbReference type="SAM" id="Phobius"/>
    </source>
</evidence>
<dbReference type="RefSeq" id="WP_256705363.1">
    <property type="nucleotide sequence ID" value="NZ_JBHSFT010000001.1"/>
</dbReference>
<feature type="transmembrane region" description="Helical" evidence="7">
    <location>
        <begin position="173"/>
        <end position="194"/>
    </location>
</feature>
<protein>
    <submittedName>
        <fullName evidence="9">TRAP transporter large permease</fullName>
    </submittedName>
</protein>
<dbReference type="EMBL" id="JBHSFT010000001">
    <property type="protein sequence ID" value="MFC4660676.1"/>
    <property type="molecule type" value="Genomic_DNA"/>
</dbReference>
<evidence type="ECO:0000256" key="5">
    <source>
        <dbReference type="ARBA" id="ARBA00022989"/>
    </source>
</evidence>
<dbReference type="PIRSF" id="PIRSF006066">
    <property type="entry name" value="HI0050"/>
    <property type="match status" value="1"/>
</dbReference>
<feature type="transmembrane region" description="Helical" evidence="7">
    <location>
        <begin position="137"/>
        <end position="161"/>
    </location>
</feature>
<keyword evidence="6 7" id="KW-0472">Membrane</keyword>
<feature type="transmembrane region" description="Helical" evidence="7">
    <location>
        <begin position="361"/>
        <end position="384"/>
    </location>
</feature>
<evidence type="ECO:0000256" key="6">
    <source>
        <dbReference type="ARBA" id="ARBA00023136"/>
    </source>
</evidence>
<feature type="transmembrane region" description="Helical" evidence="7">
    <location>
        <begin position="275"/>
        <end position="296"/>
    </location>
</feature>
<evidence type="ECO:0000256" key="3">
    <source>
        <dbReference type="ARBA" id="ARBA00022519"/>
    </source>
</evidence>
<feature type="transmembrane region" description="Helical" evidence="7">
    <location>
        <begin position="337"/>
        <end position="355"/>
    </location>
</feature>
<feature type="domain" description="TRAP C4-dicarboxylate transport system permease DctM subunit" evidence="8">
    <location>
        <begin position="10"/>
        <end position="420"/>
    </location>
</feature>
<evidence type="ECO:0000256" key="2">
    <source>
        <dbReference type="ARBA" id="ARBA00022475"/>
    </source>
</evidence>
<accession>A0ABV9JSM9</accession>
<sequence>MTGILIMIVGILIGALLLNIPIAFALALIGFVIVFIEGSVPLSFFIQSTFGASDSFSLLAIPFFILAGEIMSTGGIAKRLVDFIQSMVKSLTGGLGLVTILTSLIFAAISGSGAATVASVGGIMIPYMISKGYSKPYAAALAASSGSLGPIIPPSIIFILYGVMASVSIGDMFIAGIIPGLLMAMSLLLVNYFVSKKEKFEVQNNEVESKKSFWSALNEAKYGLLAPVIILGGIYGGIVTPTEAAVIAVVYSFLVSVIIYKELTISQLGEVFKKASLTSGTIMIFVSAASFFGQVLSMEQIPQQIATAISNITTNEIIILLLINVFLLLVGMFIETVAAVILFVPLLLPIVLPLGVDPVHFGIVVCMNLSLGLITPPLGINLFIASKVANIRFESTFKYVGIIFIAILSVLLIVTFVPEISTFLPELLSD</sequence>
<feature type="transmembrane region" description="Helical" evidence="7">
    <location>
        <begin position="97"/>
        <end position="125"/>
    </location>
</feature>
<evidence type="ECO:0000256" key="1">
    <source>
        <dbReference type="ARBA" id="ARBA00004429"/>
    </source>
</evidence>